<dbReference type="Gene3D" id="3.40.30.10">
    <property type="entry name" value="Glutaredoxin"/>
    <property type="match status" value="1"/>
</dbReference>
<evidence type="ECO:0000256" key="6">
    <source>
        <dbReference type="ARBA" id="ARBA00023284"/>
    </source>
</evidence>
<protein>
    <recommendedName>
        <fullName evidence="2 7">Thioredoxin</fullName>
    </recommendedName>
</protein>
<evidence type="ECO:0000313" key="12">
    <source>
        <dbReference type="EMBL" id="VYS86266.1"/>
    </source>
</evidence>
<dbReference type="PANTHER" id="PTHR45663:SF11">
    <property type="entry name" value="GEO12009P1"/>
    <property type="match status" value="1"/>
</dbReference>
<keyword evidence="5 10" id="KW-1015">Disulfide bond</keyword>
<feature type="site" description="Deprotonates C-terminal active site Cys" evidence="9">
    <location>
        <position position="25"/>
    </location>
</feature>
<dbReference type="RefSeq" id="WP_006569048.1">
    <property type="nucleotide sequence ID" value="NZ_BAABZP010000001.1"/>
</dbReference>
<dbReference type="PIRSF" id="PIRSF000077">
    <property type="entry name" value="Thioredoxin"/>
    <property type="match status" value="1"/>
</dbReference>
<dbReference type="GO" id="GO:0005829">
    <property type="term" value="C:cytosol"/>
    <property type="evidence" value="ECO:0007669"/>
    <property type="project" value="TreeGrafter"/>
</dbReference>
<comment type="similarity">
    <text evidence="1 8">Belongs to the thioredoxin family.</text>
</comment>
<evidence type="ECO:0000256" key="2">
    <source>
        <dbReference type="ARBA" id="ARBA00020570"/>
    </source>
</evidence>
<evidence type="ECO:0000256" key="4">
    <source>
        <dbReference type="ARBA" id="ARBA00022982"/>
    </source>
</evidence>
<dbReference type="NCBIfam" id="TIGR01068">
    <property type="entry name" value="thioredoxin"/>
    <property type="match status" value="1"/>
</dbReference>
<dbReference type="AlphaFoldDB" id="A0A6N2RZM1"/>
<dbReference type="GO" id="GO:0045454">
    <property type="term" value="P:cell redox homeostasis"/>
    <property type="evidence" value="ECO:0007669"/>
    <property type="project" value="TreeGrafter"/>
</dbReference>
<evidence type="ECO:0000256" key="5">
    <source>
        <dbReference type="ARBA" id="ARBA00023157"/>
    </source>
</evidence>
<evidence type="ECO:0000259" key="11">
    <source>
        <dbReference type="PROSITE" id="PS51352"/>
    </source>
</evidence>
<evidence type="ECO:0000256" key="10">
    <source>
        <dbReference type="PIRSR" id="PIRSR000077-4"/>
    </source>
</evidence>
<dbReference type="EMBL" id="CACRSQ010000002">
    <property type="protein sequence ID" value="VYS86266.1"/>
    <property type="molecule type" value="Genomic_DNA"/>
</dbReference>
<organism evidence="12">
    <name type="scientific">Anaerostipes caccae</name>
    <dbReference type="NCBI Taxonomy" id="105841"/>
    <lineage>
        <taxon>Bacteria</taxon>
        <taxon>Bacillati</taxon>
        <taxon>Bacillota</taxon>
        <taxon>Clostridia</taxon>
        <taxon>Lachnospirales</taxon>
        <taxon>Lachnospiraceae</taxon>
        <taxon>Anaerostipes</taxon>
    </lineage>
</organism>
<feature type="disulfide bond" description="Redox-active" evidence="10">
    <location>
        <begin position="31"/>
        <end position="34"/>
    </location>
</feature>
<dbReference type="PROSITE" id="PS51352">
    <property type="entry name" value="THIOREDOXIN_2"/>
    <property type="match status" value="1"/>
</dbReference>
<gene>
    <name evidence="12" type="ORF">ACLFYP115_00715</name>
</gene>
<dbReference type="PANTHER" id="PTHR45663">
    <property type="entry name" value="GEO12009P1"/>
    <property type="match status" value="1"/>
</dbReference>
<evidence type="ECO:0000256" key="7">
    <source>
        <dbReference type="NCBIfam" id="TIGR01068"/>
    </source>
</evidence>
<dbReference type="CDD" id="cd02947">
    <property type="entry name" value="TRX_family"/>
    <property type="match status" value="1"/>
</dbReference>
<keyword evidence="3" id="KW-0813">Transport</keyword>
<feature type="site" description="Contributes to redox potential value" evidence="9">
    <location>
        <position position="33"/>
    </location>
</feature>
<keyword evidence="6 10" id="KW-0676">Redox-active center</keyword>
<dbReference type="InterPro" id="IPR036249">
    <property type="entry name" value="Thioredoxin-like_sf"/>
</dbReference>
<proteinExistence type="inferred from homology"/>
<accession>A0A6N2RZM1</accession>
<name>A0A6N2RZM1_9FIRM</name>
<evidence type="ECO:0000256" key="9">
    <source>
        <dbReference type="PIRSR" id="PIRSR000077-1"/>
    </source>
</evidence>
<dbReference type="GO" id="GO:0015035">
    <property type="term" value="F:protein-disulfide reductase activity"/>
    <property type="evidence" value="ECO:0007669"/>
    <property type="project" value="UniProtKB-UniRule"/>
</dbReference>
<dbReference type="SUPFAM" id="SSF52833">
    <property type="entry name" value="Thioredoxin-like"/>
    <property type="match status" value="1"/>
</dbReference>
<dbReference type="FunFam" id="3.40.30.10:FF:000001">
    <property type="entry name" value="Thioredoxin"/>
    <property type="match status" value="1"/>
</dbReference>
<feature type="active site" description="Nucleophile" evidence="9">
    <location>
        <position position="34"/>
    </location>
</feature>
<reference evidence="12" key="1">
    <citation type="submission" date="2019-11" db="EMBL/GenBank/DDBJ databases">
        <authorList>
            <person name="Feng L."/>
        </authorList>
    </citation>
    <scope>NUCLEOTIDE SEQUENCE</scope>
    <source>
        <strain evidence="12">AcaccaeLFYP115</strain>
    </source>
</reference>
<feature type="domain" description="Thioredoxin" evidence="11">
    <location>
        <begin position="1"/>
        <end position="106"/>
    </location>
</feature>
<evidence type="ECO:0000256" key="8">
    <source>
        <dbReference type="PIRNR" id="PIRNR000077"/>
    </source>
</evidence>
<feature type="active site" description="Nucleophile" evidence="9">
    <location>
        <position position="31"/>
    </location>
</feature>
<evidence type="ECO:0000256" key="3">
    <source>
        <dbReference type="ARBA" id="ARBA00022448"/>
    </source>
</evidence>
<sequence length="106" mass="12201">MSIINITKENFQSEVLEAKKPILVDFWAPWCGYCRRISPALDQIGEDREDSVQIGKINIDEQMELAERFGVMTIPTMILFKDGKAGEPLVAAQTRDQIEQWMQEQK</sequence>
<dbReference type="InterPro" id="IPR005746">
    <property type="entry name" value="Thioredoxin"/>
</dbReference>
<feature type="site" description="Contributes to redox potential value" evidence="9">
    <location>
        <position position="32"/>
    </location>
</feature>
<keyword evidence="4" id="KW-0249">Electron transport</keyword>
<dbReference type="Pfam" id="PF00085">
    <property type="entry name" value="Thioredoxin"/>
    <property type="match status" value="1"/>
</dbReference>
<dbReference type="InterPro" id="IPR013766">
    <property type="entry name" value="Thioredoxin_domain"/>
</dbReference>
<evidence type="ECO:0000256" key="1">
    <source>
        <dbReference type="ARBA" id="ARBA00008987"/>
    </source>
</evidence>
<dbReference type="PRINTS" id="PR00421">
    <property type="entry name" value="THIOREDOXIN"/>
</dbReference>
<dbReference type="PROSITE" id="PS00194">
    <property type="entry name" value="THIOREDOXIN_1"/>
    <property type="match status" value="1"/>
</dbReference>
<dbReference type="InterPro" id="IPR017937">
    <property type="entry name" value="Thioredoxin_CS"/>
</dbReference>